<feature type="domain" description="RING-type" evidence="9">
    <location>
        <begin position="136"/>
        <end position="178"/>
    </location>
</feature>
<dbReference type="Gene3D" id="3.30.40.10">
    <property type="entry name" value="Zinc/RING finger domain, C3HC4 (zinc finger)"/>
    <property type="match status" value="1"/>
</dbReference>
<keyword evidence="8" id="KW-0812">Transmembrane</keyword>
<evidence type="ECO:0000256" key="8">
    <source>
        <dbReference type="SAM" id="Phobius"/>
    </source>
</evidence>
<dbReference type="EC" id="2.3.2.27" evidence="2"/>
<name>A0A5J9VBB9_9POAL</name>
<keyword evidence="3" id="KW-0479">Metal-binding</keyword>
<keyword evidence="12" id="KW-1185">Reference proteome</keyword>
<dbReference type="Pfam" id="PF13639">
    <property type="entry name" value="zf-RING_2"/>
    <property type="match status" value="1"/>
</dbReference>
<dbReference type="Gramene" id="TVU33269">
    <property type="protein sequence ID" value="TVU33269"/>
    <property type="gene ID" value="EJB05_25061"/>
</dbReference>
<keyword evidence="8" id="KW-0472">Membrane</keyword>
<comment type="similarity">
    <text evidence="6">Belongs to the RING-type zinc finger family. ATL subfamily.</text>
</comment>
<evidence type="ECO:0000256" key="2">
    <source>
        <dbReference type="ARBA" id="ARBA00012483"/>
    </source>
</evidence>
<gene>
    <name evidence="10" type="ORF">EJB05_25047</name>
    <name evidence="11" type="ORF">EJB05_25061</name>
</gene>
<feature type="transmembrane region" description="Helical" evidence="8">
    <location>
        <begin position="7"/>
        <end position="29"/>
    </location>
</feature>
<comment type="caution">
    <text evidence="10">The sequence shown here is derived from an EMBL/GenBank/DDBJ whole genome shotgun (WGS) entry which is preliminary data.</text>
</comment>
<evidence type="ECO:0000313" key="10">
    <source>
        <dbReference type="EMBL" id="TVU33256.1"/>
    </source>
</evidence>
<dbReference type="PANTHER" id="PTHR14155:SF624">
    <property type="entry name" value="RING-TYPE E3 UBIQUITIN TRANSFERASE"/>
    <property type="match status" value="1"/>
</dbReference>
<evidence type="ECO:0000256" key="4">
    <source>
        <dbReference type="ARBA" id="ARBA00022771"/>
    </source>
</evidence>
<dbReference type="EMBL" id="RWGY01000011">
    <property type="protein sequence ID" value="TVU33256.1"/>
    <property type="molecule type" value="Genomic_DNA"/>
</dbReference>
<dbReference type="SUPFAM" id="SSF57850">
    <property type="entry name" value="RING/U-box"/>
    <property type="match status" value="1"/>
</dbReference>
<dbReference type="EMBL" id="RWGY01000011">
    <property type="protein sequence ID" value="TVU33269.1"/>
    <property type="molecule type" value="Genomic_DNA"/>
</dbReference>
<sequence length="189" mass="20128">MSCLFRLCAAFALLIVNTVCAAFTALIIYELVISTRKPAAVALFVLLLAYVVIFYACCCGSVLFRGAPVSRWPALSRHAVARWIGGGHGGDGAVDRGAEDEMQALPREPPWMPAAAVAGAYEHGHGGGGGGAALECAVCLGEVEKGQMVRRLPVCLHVFHHECVGRWLRDHTTCPVCRCSALQPPDDLV</sequence>
<dbReference type="SMART" id="SM00184">
    <property type="entry name" value="RING"/>
    <property type="match status" value="1"/>
</dbReference>
<dbReference type="PANTHER" id="PTHR14155">
    <property type="entry name" value="RING FINGER DOMAIN-CONTAINING"/>
    <property type="match status" value="1"/>
</dbReference>
<dbReference type="Gramene" id="TVU33256">
    <property type="protein sequence ID" value="TVU33256"/>
    <property type="gene ID" value="EJB05_25047"/>
</dbReference>
<proteinExistence type="inferred from homology"/>
<evidence type="ECO:0000256" key="1">
    <source>
        <dbReference type="ARBA" id="ARBA00000900"/>
    </source>
</evidence>
<comment type="catalytic activity">
    <reaction evidence="1">
        <text>S-ubiquitinyl-[E2 ubiquitin-conjugating enzyme]-L-cysteine + [acceptor protein]-L-lysine = [E2 ubiquitin-conjugating enzyme]-L-cysteine + N(6)-ubiquitinyl-[acceptor protein]-L-lysine.</text>
        <dbReference type="EC" id="2.3.2.27"/>
    </reaction>
</comment>
<dbReference type="InterPro" id="IPR001841">
    <property type="entry name" value="Znf_RING"/>
</dbReference>
<keyword evidence="5" id="KW-0862">Zinc</keyword>
<dbReference type="PROSITE" id="PS50089">
    <property type="entry name" value="ZF_RING_2"/>
    <property type="match status" value="1"/>
</dbReference>
<organism evidence="10 12">
    <name type="scientific">Eragrostis curvula</name>
    <name type="common">weeping love grass</name>
    <dbReference type="NCBI Taxonomy" id="38414"/>
    <lineage>
        <taxon>Eukaryota</taxon>
        <taxon>Viridiplantae</taxon>
        <taxon>Streptophyta</taxon>
        <taxon>Embryophyta</taxon>
        <taxon>Tracheophyta</taxon>
        <taxon>Spermatophyta</taxon>
        <taxon>Magnoliopsida</taxon>
        <taxon>Liliopsida</taxon>
        <taxon>Poales</taxon>
        <taxon>Poaceae</taxon>
        <taxon>PACMAD clade</taxon>
        <taxon>Chloridoideae</taxon>
        <taxon>Eragrostideae</taxon>
        <taxon>Eragrostidinae</taxon>
        <taxon>Eragrostis</taxon>
    </lineage>
</organism>
<keyword evidence="4 7" id="KW-0863">Zinc-finger</keyword>
<evidence type="ECO:0000256" key="7">
    <source>
        <dbReference type="PROSITE-ProRule" id="PRU00175"/>
    </source>
</evidence>
<evidence type="ECO:0000256" key="6">
    <source>
        <dbReference type="ARBA" id="ARBA00024209"/>
    </source>
</evidence>
<dbReference type="GO" id="GO:0061630">
    <property type="term" value="F:ubiquitin protein ligase activity"/>
    <property type="evidence" value="ECO:0007669"/>
    <property type="project" value="UniProtKB-EC"/>
</dbReference>
<dbReference type="GO" id="GO:0008270">
    <property type="term" value="F:zinc ion binding"/>
    <property type="evidence" value="ECO:0007669"/>
    <property type="project" value="UniProtKB-KW"/>
</dbReference>
<evidence type="ECO:0000256" key="3">
    <source>
        <dbReference type="ARBA" id="ARBA00022723"/>
    </source>
</evidence>
<dbReference type="OrthoDB" id="8062037at2759"/>
<reference evidence="10 12" key="1">
    <citation type="journal article" date="2019" name="Sci. Rep.">
        <title>A high-quality genome of Eragrostis curvula grass provides insights into Poaceae evolution and supports new strategies to enhance forage quality.</title>
        <authorList>
            <person name="Carballo J."/>
            <person name="Santos B.A.C.M."/>
            <person name="Zappacosta D."/>
            <person name="Garbus I."/>
            <person name="Selva J.P."/>
            <person name="Gallo C.A."/>
            <person name="Diaz A."/>
            <person name="Albertini E."/>
            <person name="Caccamo M."/>
            <person name="Echenique V."/>
        </authorList>
    </citation>
    <scope>NUCLEOTIDE SEQUENCE [LARGE SCALE GENOMIC DNA]</scope>
    <source>
        <strain evidence="12">cv. Victoria</strain>
        <tissue evidence="10">Leaf</tissue>
    </source>
</reference>
<feature type="non-terminal residue" evidence="10">
    <location>
        <position position="1"/>
    </location>
</feature>
<evidence type="ECO:0000313" key="12">
    <source>
        <dbReference type="Proteomes" id="UP000324897"/>
    </source>
</evidence>
<evidence type="ECO:0000259" key="9">
    <source>
        <dbReference type="PROSITE" id="PS50089"/>
    </source>
</evidence>
<keyword evidence="8" id="KW-1133">Transmembrane helix</keyword>
<dbReference type="InterPro" id="IPR013083">
    <property type="entry name" value="Znf_RING/FYVE/PHD"/>
</dbReference>
<dbReference type="Proteomes" id="UP000324897">
    <property type="component" value="Chromosome 1"/>
</dbReference>
<evidence type="ECO:0000256" key="5">
    <source>
        <dbReference type="ARBA" id="ARBA00022833"/>
    </source>
</evidence>
<accession>A0A5J9VBB9</accession>
<feature type="transmembrane region" description="Helical" evidence="8">
    <location>
        <begin position="41"/>
        <end position="64"/>
    </location>
</feature>
<dbReference type="AlphaFoldDB" id="A0A5J9VBB9"/>
<evidence type="ECO:0000313" key="11">
    <source>
        <dbReference type="EMBL" id="TVU33269.1"/>
    </source>
</evidence>
<dbReference type="InterPro" id="IPR053238">
    <property type="entry name" value="RING-H2_zinc_finger"/>
</dbReference>
<protein>
    <recommendedName>
        <fullName evidence="2">RING-type E3 ubiquitin transferase</fullName>
        <ecNumber evidence="2">2.3.2.27</ecNumber>
    </recommendedName>
</protein>